<reference evidence="2" key="1">
    <citation type="journal article" date="2023" name="Science">
        <title>Genome structures resolve the early diversification of teleost fishes.</title>
        <authorList>
            <person name="Parey E."/>
            <person name="Louis A."/>
            <person name="Montfort J."/>
            <person name="Bouchez O."/>
            <person name="Roques C."/>
            <person name="Iampietro C."/>
            <person name="Lluch J."/>
            <person name="Castinel A."/>
            <person name="Donnadieu C."/>
            <person name="Desvignes T."/>
            <person name="Floi Bucao C."/>
            <person name="Jouanno E."/>
            <person name="Wen M."/>
            <person name="Mejri S."/>
            <person name="Dirks R."/>
            <person name="Jansen H."/>
            <person name="Henkel C."/>
            <person name="Chen W.J."/>
            <person name="Zahm M."/>
            <person name="Cabau C."/>
            <person name="Klopp C."/>
            <person name="Thompson A.W."/>
            <person name="Robinson-Rechavi M."/>
            <person name="Braasch I."/>
            <person name="Lecointre G."/>
            <person name="Bobe J."/>
            <person name="Postlethwait J.H."/>
            <person name="Berthelot C."/>
            <person name="Roest Crollius H."/>
            <person name="Guiguen Y."/>
        </authorList>
    </citation>
    <scope>NUCLEOTIDE SEQUENCE</scope>
    <source>
        <strain evidence="2">NC1722</strain>
    </source>
</reference>
<gene>
    <name evidence="2" type="ORF">AAFF_G00168820</name>
</gene>
<accession>A0AAD7RPE8</accession>
<sequence>MPSLPHLNALGKLCGSIRCEEMVLERVKRKNSVRRMSIIEDGHIAEVLYLIPKQSMMQQLPFLNPEEYYLCERLVGVPADVGQDRAASRPAPCDGSSRSLSRLSEQSGRARLCGSAGARVALSAFSGCGGAWRTPKGSGSGRSLCSAPKLCS</sequence>
<evidence type="ECO:0000256" key="1">
    <source>
        <dbReference type="SAM" id="MobiDB-lite"/>
    </source>
</evidence>
<evidence type="ECO:0000313" key="3">
    <source>
        <dbReference type="Proteomes" id="UP001221898"/>
    </source>
</evidence>
<evidence type="ECO:0000313" key="2">
    <source>
        <dbReference type="EMBL" id="KAJ8386556.1"/>
    </source>
</evidence>
<keyword evidence="3" id="KW-1185">Reference proteome</keyword>
<dbReference type="Proteomes" id="UP001221898">
    <property type="component" value="Unassembled WGS sequence"/>
</dbReference>
<dbReference type="EMBL" id="JAINUG010000226">
    <property type="protein sequence ID" value="KAJ8386556.1"/>
    <property type="molecule type" value="Genomic_DNA"/>
</dbReference>
<name>A0AAD7RPE8_9TELE</name>
<dbReference type="AlphaFoldDB" id="A0AAD7RPE8"/>
<organism evidence="2 3">
    <name type="scientific">Aldrovandia affinis</name>
    <dbReference type="NCBI Taxonomy" id="143900"/>
    <lineage>
        <taxon>Eukaryota</taxon>
        <taxon>Metazoa</taxon>
        <taxon>Chordata</taxon>
        <taxon>Craniata</taxon>
        <taxon>Vertebrata</taxon>
        <taxon>Euteleostomi</taxon>
        <taxon>Actinopterygii</taxon>
        <taxon>Neopterygii</taxon>
        <taxon>Teleostei</taxon>
        <taxon>Notacanthiformes</taxon>
        <taxon>Halosauridae</taxon>
        <taxon>Aldrovandia</taxon>
    </lineage>
</organism>
<comment type="caution">
    <text evidence="2">The sequence shown here is derived from an EMBL/GenBank/DDBJ whole genome shotgun (WGS) entry which is preliminary data.</text>
</comment>
<protein>
    <submittedName>
        <fullName evidence="2">Uncharacterized protein</fullName>
    </submittedName>
</protein>
<proteinExistence type="predicted"/>
<feature type="region of interest" description="Disordered" evidence="1">
    <location>
        <begin position="83"/>
        <end position="102"/>
    </location>
</feature>